<keyword evidence="2" id="KW-1185">Reference proteome</keyword>
<evidence type="ECO:0000313" key="2">
    <source>
        <dbReference type="Proteomes" id="UP000610960"/>
    </source>
</evidence>
<evidence type="ECO:0008006" key="3">
    <source>
        <dbReference type="Google" id="ProtNLM"/>
    </source>
</evidence>
<gene>
    <name evidence="1" type="ORF">GCM10007981_17190</name>
</gene>
<accession>A0A830GY32</accession>
<dbReference type="Pfam" id="PF06348">
    <property type="entry name" value="DUF1059"/>
    <property type="match status" value="1"/>
</dbReference>
<organism evidence="1 2">
    <name type="scientific">Thermocladium modestius</name>
    <dbReference type="NCBI Taxonomy" id="62609"/>
    <lineage>
        <taxon>Archaea</taxon>
        <taxon>Thermoproteota</taxon>
        <taxon>Thermoprotei</taxon>
        <taxon>Thermoproteales</taxon>
        <taxon>Thermoproteaceae</taxon>
        <taxon>Thermocladium</taxon>
    </lineage>
</organism>
<comment type="caution">
    <text evidence="1">The sequence shown here is derived from an EMBL/GenBank/DDBJ whole genome shotgun (WGS) entry which is preliminary data.</text>
</comment>
<sequence>MPYGFKCKDVGMQCGFEVHGVSSEQEMMDIVAAHARHAHGMTTIPPATLDAVKKAIKKE</sequence>
<reference evidence="1" key="2">
    <citation type="submission" date="2020-09" db="EMBL/GenBank/DDBJ databases">
        <authorList>
            <person name="Sun Q."/>
            <person name="Ohkuma M."/>
        </authorList>
    </citation>
    <scope>NUCLEOTIDE SEQUENCE</scope>
    <source>
        <strain evidence="1">JCM 10088</strain>
    </source>
</reference>
<protein>
    <recommendedName>
        <fullName evidence="3">Small metal-binding protein</fullName>
    </recommendedName>
</protein>
<reference evidence="1" key="1">
    <citation type="journal article" date="2014" name="Int. J. Syst. Evol. Microbiol.">
        <title>Complete genome sequence of Corynebacterium casei LMG S-19264T (=DSM 44701T), isolated from a smear-ripened cheese.</title>
        <authorList>
            <consortium name="US DOE Joint Genome Institute (JGI-PGF)"/>
            <person name="Walter F."/>
            <person name="Albersmeier A."/>
            <person name="Kalinowski J."/>
            <person name="Ruckert C."/>
        </authorList>
    </citation>
    <scope>NUCLEOTIDE SEQUENCE</scope>
    <source>
        <strain evidence="1">JCM 10088</strain>
    </source>
</reference>
<dbReference type="OrthoDB" id="9023at2157"/>
<dbReference type="AlphaFoldDB" id="A0A830GY32"/>
<dbReference type="InterPro" id="IPR009409">
    <property type="entry name" value="DUF1059"/>
</dbReference>
<proteinExistence type="predicted"/>
<evidence type="ECO:0000313" key="1">
    <source>
        <dbReference type="EMBL" id="GGP22177.1"/>
    </source>
</evidence>
<dbReference type="RefSeq" id="WP_075060418.1">
    <property type="nucleotide sequence ID" value="NZ_BMNL01000004.1"/>
</dbReference>
<name>A0A830GY32_9CREN</name>
<dbReference type="EMBL" id="BMNL01000004">
    <property type="protein sequence ID" value="GGP22177.1"/>
    <property type="molecule type" value="Genomic_DNA"/>
</dbReference>
<dbReference type="Proteomes" id="UP000610960">
    <property type="component" value="Unassembled WGS sequence"/>
</dbReference>